<evidence type="ECO:0000313" key="3">
    <source>
        <dbReference type="EMBL" id="MBB5062536.1"/>
    </source>
</evidence>
<dbReference type="EC" id="2.5.1.32" evidence="3"/>
<feature type="transmembrane region" description="Helical" evidence="2">
    <location>
        <begin position="146"/>
        <end position="165"/>
    </location>
</feature>
<dbReference type="Pfam" id="PF00494">
    <property type="entry name" value="SQS_PSY"/>
    <property type="match status" value="1"/>
</dbReference>
<dbReference type="PROSITE" id="PS01044">
    <property type="entry name" value="SQUALEN_PHYTOEN_SYN_1"/>
    <property type="match status" value="1"/>
</dbReference>
<dbReference type="InterPro" id="IPR033904">
    <property type="entry name" value="Trans_IPPS_HH"/>
</dbReference>
<sequence length="315" mass="35338">MSTPEITAAYAVCRDIAKREAKNFYYAFRVLPQHKSDAMCAVYAFMRKADDLADDESLSLEARRDAMTAWTAAWRESRTSPTNDPVFLALKDTQQRFEIPDDLLEQLVAGTTLDLNPQPEGVTTLVVQDHRCFDRTLQVYDNFAALHHYCYLVASVVGLVCIRIFGYKDRRAEQLAIDTGVAFQLTNILRDVKEDAERGRIYLSADLLSEHGVTPEHLLAVTEGKASSPADIALLRGFEKHAQTLYRSADELIPLLDPDSRAAMRVLVRIYRGLLNLIAEEPTAVFRGRVSMPTSRKLGILLVGMVQSMKARRSA</sequence>
<reference evidence="3 4" key="1">
    <citation type="submission" date="2020-08" db="EMBL/GenBank/DDBJ databases">
        <title>Genomic Encyclopedia of Type Strains, Phase IV (KMG-V): Genome sequencing to study the core and pangenomes of soil and plant-associated prokaryotes.</title>
        <authorList>
            <person name="Whitman W."/>
        </authorList>
    </citation>
    <scope>NUCLEOTIDE SEQUENCE [LARGE SCALE GENOMIC DNA]</scope>
    <source>
        <strain evidence="3 4">X5P3</strain>
    </source>
</reference>
<dbReference type="SFLD" id="SFLDG01018">
    <property type="entry name" value="Squalene/Phytoene_Synthase_Lik"/>
    <property type="match status" value="1"/>
</dbReference>
<evidence type="ECO:0000256" key="1">
    <source>
        <dbReference type="ARBA" id="ARBA00022679"/>
    </source>
</evidence>
<comment type="caution">
    <text evidence="3">The sequence shown here is derived from an EMBL/GenBank/DDBJ whole genome shotgun (WGS) entry which is preliminary data.</text>
</comment>
<keyword evidence="1 3" id="KW-0808">Transferase</keyword>
<dbReference type="GO" id="GO:0004311">
    <property type="term" value="F:geranylgeranyl diphosphate synthase activity"/>
    <property type="evidence" value="ECO:0007669"/>
    <property type="project" value="InterPro"/>
</dbReference>
<dbReference type="Gene3D" id="1.10.600.10">
    <property type="entry name" value="Farnesyl Diphosphate Synthase"/>
    <property type="match status" value="1"/>
</dbReference>
<dbReference type="SUPFAM" id="SSF48576">
    <property type="entry name" value="Terpenoid synthases"/>
    <property type="match status" value="1"/>
</dbReference>
<dbReference type="RefSeq" id="WP_184253061.1">
    <property type="nucleotide sequence ID" value="NZ_JACHIO010000003.1"/>
</dbReference>
<dbReference type="InterPro" id="IPR019845">
    <property type="entry name" value="Squalene/phytoene_synthase_CS"/>
</dbReference>
<keyword evidence="2" id="KW-0472">Membrane</keyword>
<gene>
    <name evidence="3" type="ORF">HDF15_000866</name>
</gene>
<accession>A0A7W8E8E0</accession>
<dbReference type="SFLD" id="SFLDG01212">
    <property type="entry name" value="Phytoene_synthase_like"/>
    <property type="match status" value="1"/>
</dbReference>
<name>A0A7W8E8E0_9BACT</name>
<dbReference type="GO" id="GO:0051996">
    <property type="term" value="F:squalene synthase [NAD(P)H] activity"/>
    <property type="evidence" value="ECO:0007669"/>
    <property type="project" value="InterPro"/>
</dbReference>
<dbReference type="InterPro" id="IPR044843">
    <property type="entry name" value="Trans_IPPS_bact-type"/>
</dbReference>
<keyword evidence="2" id="KW-1133">Transmembrane helix</keyword>
<keyword evidence="2" id="KW-0812">Transmembrane</keyword>
<dbReference type="SFLD" id="SFLDS00005">
    <property type="entry name" value="Isoprenoid_Synthase_Type_I"/>
    <property type="match status" value="1"/>
</dbReference>
<dbReference type="PANTHER" id="PTHR31480">
    <property type="entry name" value="BIFUNCTIONAL LYCOPENE CYCLASE/PHYTOENE SYNTHASE"/>
    <property type="match status" value="1"/>
</dbReference>
<dbReference type="Proteomes" id="UP000584867">
    <property type="component" value="Unassembled WGS sequence"/>
</dbReference>
<evidence type="ECO:0000256" key="2">
    <source>
        <dbReference type="SAM" id="Phobius"/>
    </source>
</evidence>
<evidence type="ECO:0000313" key="4">
    <source>
        <dbReference type="Proteomes" id="UP000584867"/>
    </source>
</evidence>
<organism evidence="3 4">
    <name type="scientific">Granulicella mallensis</name>
    <dbReference type="NCBI Taxonomy" id="940614"/>
    <lineage>
        <taxon>Bacteria</taxon>
        <taxon>Pseudomonadati</taxon>
        <taxon>Acidobacteriota</taxon>
        <taxon>Terriglobia</taxon>
        <taxon>Terriglobales</taxon>
        <taxon>Acidobacteriaceae</taxon>
        <taxon>Granulicella</taxon>
    </lineage>
</organism>
<dbReference type="AlphaFoldDB" id="A0A7W8E8E0"/>
<dbReference type="EMBL" id="JACHIO010000003">
    <property type="protein sequence ID" value="MBB5062536.1"/>
    <property type="molecule type" value="Genomic_DNA"/>
</dbReference>
<proteinExistence type="predicted"/>
<dbReference type="InterPro" id="IPR002060">
    <property type="entry name" value="Squ/phyt_synthse"/>
</dbReference>
<protein>
    <submittedName>
        <fullName evidence="3">Phytoene synthase</fullName>
        <ecNumber evidence="3">2.5.1.32</ecNumber>
    </submittedName>
</protein>
<dbReference type="CDD" id="cd00683">
    <property type="entry name" value="Trans_IPPS_HH"/>
    <property type="match status" value="1"/>
</dbReference>
<dbReference type="GO" id="GO:0016117">
    <property type="term" value="P:carotenoid biosynthetic process"/>
    <property type="evidence" value="ECO:0007669"/>
    <property type="project" value="UniProtKB-ARBA"/>
</dbReference>
<dbReference type="InterPro" id="IPR008949">
    <property type="entry name" value="Isoprenoid_synthase_dom_sf"/>
</dbReference>